<name>J6F837_TRIAS</name>
<proteinExistence type="inferred from homology"/>
<evidence type="ECO:0000256" key="3">
    <source>
        <dbReference type="ARBA" id="ARBA00023054"/>
    </source>
</evidence>
<evidence type="ECO:0000256" key="5">
    <source>
        <dbReference type="SAM" id="MobiDB-lite"/>
    </source>
</evidence>
<dbReference type="InterPro" id="IPR056750">
    <property type="entry name" value="RRM_ESF1"/>
</dbReference>
<dbReference type="Proteomes" id="UP000002748">
    <property type="component" value="Unassembled WGS sequence"/>
</dbReference>
<feature type="region of interest" description="Disordered" evidence="5">
    <location>
        <begin position="1"/>
        <end position="24"/>
    </location>
</feature>
<dbReference type="GO" id="GO:0006364">
    <property type="term" value="P:rRNA processing"/>
    <property type="evidence" value="ECO:0007669"/>
    <property type="project" value="InterPro"/>
</dbReference>
<keyword evidence="3" id="KW-0175">Coiled coil</keyword>
<dbReference type="AlphaFoldDB" id="J6F837"/>
<dbReference type="GeneID" id="25990756"/>
<dbReference type="EMBL" id="ALBS01000054">
    <property type="protein sequence ID" value="EJT51482.1"/>
    <property type="molecule type" value="Genomic_DNA"/>
</dbReference>
<evidence type="ECO:0000313" key="8">
    <source>
        <dbReference type="EMBL" id="EJT51482.1"/>
    </source>
</evidence>
<sequence length="763" mass="85763">MSDPRFARLQTDPRFRRPKQKQLKTEIDDRFKDVLSEDFGKIKGKGEQGKISTGIQKLMSARVDKRGRALASTSGADEMKRFYRLKSPEGDEEEKKPIDYARGEGYLSSSGSEDEDSEDEESEIEEDVIEIGGKQRLRPHQLQADSESDSDDDQLKVDLSEDEGGINLDEDEEEDEEEEDEGPGVDPTTRLAAVNLDWDNMRADDLFILFNSFLTPVVRKGEAAPPPPGKLLSVKIYPSEFGKQRMAKEDAAGPGGGIFKVAEKKKSKTPQRKHKPESSDEEDSDDEEDEEMSEDEEGSDDEELEDDGLDAEIDNLEIVSDVESVNGEEDIDMDKLRQYQLERLRYYYAIATFSTVEAAQAVHDELNGSEFERTANILDLSYVPEDMTFAEDEVHDEATKESKSYKGNDFVTDALRHSKVKLTWDQDDPNRAKMTRRALTREEIEDADFGNLVAASSDEEVEEEEPEDEMPAEKKSKKAKAKERKEKLRSLLLQADDENGDIWGKQGTAWQEELADIKGDKAAKEEAVEITFKPGLSKDAEDENLTSLERYKLRMKEKKREKKEKMELKRAEKDDGKKSKPKDDFFGDSDSESEVEVETKPKKGKEAKGKSKAKAEKPVEDDDNGMDGIVEDDVHHHFSMKDVLAAEKEKKAGKKRSRKRKGKAGPDHVPELGPDGFKVDVSDPRFSAMYSEPAFALDPTHSKFTDIPANREILKKTREAHSAARGGAANGTDGGESKGLGDLVQSVKRKAEGSGRHRKRSRK</sequence>
<evidence type="ECO:0000256" key="4">
    <source>
        <dbReference type="ARBA" id="ARBA00023242"/>
    </source>
</evidence>
<feature type="compositionally biased region" description="Acidic residues" evidence="5">
    <location>
        <begin position="279"/>
        <end position="315"/>
    </location>
</feature>
<dbReference type="InterPro" id="IPR012580">
    <property type="entry name" value="NUC153"/>
</dbReference>
<evidence type="ECO:0000259" key="7">
    <source>
        <dbReference type="Pfam" id="PF25121"/>
    </source>
</evidence>
<gene>
    <name evidence="8" type="ORF">A1Q1_07244</name>
</gene>
<feature type="compositionally biased region" description="Basic and acidic residues" evidence="5">
    <location>
        <begin position="77"/>
        <end position="102"/>
    </location>
</feature>
<keyword evidence="4" id="KW-0539">Nucleus</keyword>
<feature type="compositionally biased region" description="Basic and acidic residues" evidence="5">
    <location>
        <begin position="563"/>
        <end position="585"/>
    </location>
</feature>
<evidence type="ECO:0000313" key="9">
    <source>
        <dbReference type="Proteomes" id="UP000002748"/>
    </source>
</evidence>
<feature type="region of interest" description="Disordered" evidence="5">
    <location>
        <begin position="714"/>
        <end position="763"/>
    </location>
</feature>
<dbReference type="HOGENOM" id="CLU_010564_0_0_1"/>
<dbReference type="RefSeq" id="XP_014182955.1">
    <property type="nucleotide sequence ID" value="XM_014327480.1"/>
</dbReference>
<dbReference type="Pfam" id="PF25121">
    <property type="entry name" value="RRM_ESF1"/>
    <property type="match status" value="1"/>
</dbReference>
<feature type="compositionally biased region" description="Acidic residues" evidence="5">
    <location>
        <begin position="112"/>
        <end position="129"/>
    </location>
</feature>
<dbReference type="PANTHER" id="PTHR12202">
    <property type="entry name" value="ESF1 HOMOLOG"/>
    <property type="match status" value="1"/>
</dbReference>
<feature type="compositionally biased region" description="Acidic residues" evidence="5">
    <location>
        <begin position="586"/>
        <end position="596"/>
    </location>
</feature>
<feature type="compositionally biased region" description="Gly residues" evidence="5">
    <location>
        <begin position="728"/>
        <end position="738"/>
    </location>
</feature>
<dbReference type="GO" id="GO:0003723">
    <property type="term" value="F:RNA binding"/>
    <property type="evidence" value="ECO:0007669"/>
    <property type="project" value="TreeGrafter"/>
</dbReference>
<feature type="compositionally biased region" description="Acidic residues" evidence="5">
    <location>
        <begin position="457"/>
        <end position="470"/>
    </location>
</feature>
<reference evidence="8 9" key="1">
    <citation type="journal article" date="2012" name="Eukaryot. Cell">
        <title>Draft genome sequence of CBS 2479, the standard type strain of Trichosporon asahii.</title>
        <authorList>
            <person name="Yang R.Y."/>
            <person name="Li H.T."/>
            <person name="Zhu H."/>
            <person name="Zhou G.P."/>
            <person name="Wang M."/>
            <person name="Wang L."/>
        </authorList>
    </citation>
    <scope>NUCLEOTIDE SEQUENCE [LARGE SCALE GENOMIC DNA]</scope>
    <source>
        <strain evidence="9">ATCC 90039 / CBS 2479 / JCM 2466 / KCTC 7840 / NCYC 2677 / UAMH 7654</strain>
    </source>
</reference>
<evidence type="ECO:0000259" key="6">
    <source>
        <dbReference type="Pfam" id="PF08159"/>
    </source>
</evidence>
<dbReference type="GO" id="GO:0005730">
    <property type="term" value="C:nucleolus"/>
    <property type="evidence" value="ECO:0007669"/>
    <property type="project" value="UniProtKB-SubCell"/>
</dbReference>
<feature type="region of interest" description="Disordered" evidence="5">
    <location>
        <begin position="447"/>
        <end position="486"/>
    </location>
</feature>
<evidence type="ECO:0000256" key="2">
    <source>
        <dbReference type="ARBA" id="ARBA00009087"/>
    </source>
</evidence>
<feature type="compositionally biased region" description="Basic and acidic residues" evidence="5">
    <location>
        <begin position="632"/>
        <end position="650"/>
    </location>
</feature>
<accession>J6F837</accession>
<comment type="subcellular location">
    <subcellularLocation>
        <location evidence="1">Nucleus</location>
        <location evidence="1">Nucleolus</location>
    </subcellularLocation>
</comment>
<feature type="compositionally biased region" description="Basic and acidic residues" evidence="5">
    <location>
        <begin position="597"/>
        <end position="618"/>
    </location>
</feature>
<feature type="compositionally biased region" description="Acidic residues" evidence="5">
    <location>
        <begin position="160"/>
        <end position="183"/>
    </location>
</feature>
<feature type="domain" description="ESF1 RRM" evidence="7">
    <location>
        <begin position="188"/>
        <end position="399"/>
    </location>
</feature>
<organism evidence="8 9">
    <name type="scientific">Trichosporon asahii var. asahii (strain ATCC 90039 / CBS 2479 / JCM 2466 / KCTC 7840 / NBRC 103889/ NCYC 2677 / UAMH 7654)</name>
    <name type="common">Yeast</name>
    <dbReference type="NCBI Taxonomy" id="1186058"/>
    <lineage>
        <taxon>Eukaryota</taxon>
        <taxon>Fungi</taxon>
        <taxon>Dikarya</taxon>
        <taxon>Basidiomycota</taxon>
        <taxon>Agaricomycotina</taxon>
        <taxon>Tremellomycetes</taxon>
        <taxon>Trichosporonales</taxon>
        <taxon>Trichosporonaceae</taxon>
        <taxon>Trichosporon</taxon>
    </lineage>
</organism>
<protein>
    <submittedName>
        <fullName evidence="8">Uncharacterized protein</fullName>
    </submittedName>
</protein>
<comment type="similarity">
    <text evidence="2">Belongs to the ESF1 family.</text>
</comment>
<feature type="compositionally biased region" description="Basic residues" evidence="5">
    <location>
        <begin position="263"/>
        <end position="275"/>
    </location>
</feature>
<dbReference type="InterPro" id="IPR039754">
    <property type="entry name" value="Esf1"/>
</dbReference>
<dbReference type="Pfam" id="PF08159">
    <property type="entry name" value="NUC153"/>
    <property type="match status" value="1"/>
</dbReference>
<dbReference type="PANTHER" id="PTHR12202:SF0">
    <property type="entry name" value="ESF1 HOMOLOG"/>
    <property type="match status" value="1"/>
</dbReference>
<evidence type="ECO:0000256" key="1">
    <source>
        <dbReference type="ARBA" id="ARBA00004604"/>
    </source>
</evidence>
<dbReference type="OrthoDB" id="431825at2759"/>
<feature type="compositionally biased region" description="Basic residues" evidence="5">
    <location>
        <begin position="651"/>
        <end position="663"/>
    </location>
</feature>
<feature type="region of interest" description="Disordered" evidence="5">
    <location>
        <begin position="245"/>
        <end position="322"/>
    </location>
</feature>
<dbReference type="KEGG" id="tasa:A1Q1_07244"/>
<feature type="region of interest" description="Disordered" evidence="5">
    <location>
        <begin position="532"/>
        <end position="678"/>
    </location>
</feature>
<dbReference type="VEuPathDB" id="FungiDB:A1Q1_07244"/>
<feature type="domain" description="NUC153" evidence="6">
    <location>
        <begin position="683"/>
        <end position="704"/>
    </location>
</feature>
<feature type="region of interest" description="Disordered" evidence="5">
    <location>
        <begin position="62"/>
        <end position="189"/>
    </location>
</feature>
<comment type="caution">
    <text evidence="8">The sequence shown here is derived from an EMBL/GenBank/DDBJ whole genome shotgun (WGS) entry which is preliminary data.</text>
</comment>
<feature type="compositionally biased region" description="Acidic residues" evidence="5">
    <location>
        <begin position="619"/>
        <end position="631"/>
    </location>
</feature>